<dbReference type="Gramene" id="EME26127">
    <property type="protein sequence ID" value="EME26127"/>
    <property type="gene ID" value="Gasu_62230"/>
</dbReference>
<proteinExistence type="predicted"/>
<dbReference type="GO" id="GO:0003677">
    <property type="term" value="F:DNA binding"/>
    <property type="evidence" value="ECO:0007669"/>
    <property type="project" value="InterPro"/>
</dbReference>
<evidence type="ECO:0000259" key="1">
    <source>
        <dbReference type="Pfam" id="PF00125"/>
    </source>
</evidence>
<keyword evidence="3" id="KW-1185">Reference proteome</keyword>
<name>M2X8F3_GALSU</name>
<dbReference type="GeneID" id="17085112"/>
<organism evidence="2 3">
    <name type="scientific">Galdieria sulphuraria</name>
    <name type="common">Red alga</name>
    <dbReference type="NCBI Taxonomy" id="130081"/>
    <lineage>
        <taxon>Eukaryota</taxon>
        <taxon>Rhodophyta</taxon>
        <taxon>Bangiophyceae</taxon>
        <taxon>Galdieriales</taxon>
        <taxon>Galdieriaceae</taxon>
        <taxon>Galdieria</taxon>
    </lineage>
</organism>
<evidence type="ECO:0000313" key="2">
    <source>
        <dbReference type="EMBL" id="EME26127.1"/>
    </source>
</evidence>
<dbReference type="EMBL" id="KB454601">
    <property type="protein sequence ID" value="EME26127.1"/>
    <property type="molecule type" value="Genomic_DNA"/>
</dbReference>
<dbReference type="KEGG" id="gsl:Gasu_62230"/>
<dbReference type="InterPro" id="IPR007125">
    <property type="entry name" value="H2A/H2B/H3"/>
</dbReference>
<gene>
    <name evidence="2" type="ORF">Gasu_62230</name>
</gene>
<dbReference type="Pfam" id="PF00125">
    <property type="entry name" value="Histone"/>
    <property type="match status" value="1"/>
</dbReference>
<dbReference type="InterPro" id="IPR009072">
    <property type="entry name" value="Histone-fold"/>
</dbReference>
<dbReference type="Proteomes" id="UP000030680">
    <property type="component" value="Unassembled WGS sequence"/>
</dbReference>
<dbReference type="Gene3D" id="1.10.20.10">
    <property type="entry name" value="Histone, subunit A"/>
    <property type="match status" value="1"/>
</dbReference>
<dbReference type="SUPFAM" id="SSF47113">
    <property type="entry name" value="Histone-fold"/>
    <property type="match status" value="1"/>
</dbReference>
<accession>M2X8F3</accession>
<dbReference type="AlphaFoldDB" id="M2X8F3"/>
<sequence>MVRTRSACKKDLNRSVPAMCTAEKNEGKVKSSLSRKPLVPFKVVKQIFKEVLPPHVGVSLGAIQSLQLAGEEYLRDMFRESSKISAIANRTTVYVEDLKLNRRFFHRK</sequence>
<feature type="domain" description="Core Histone H2A/H2B/H3" evidence="1">
    <location>
        <begin position="30"/>
        <end position="103"/>
    </location>
</feature>
<protein>
    <recommendedName>
        <fullName evidence="1">Core Histone H2A/H2B/H3 domain-containing protein</fullName>
    </recommendedName>
</protein>
<evidence type="ECO:0000313" key="3">
    <source>
        <dbReference type="Proteomes" id="UP000030680"/>
    </source>
</evidence>
<reference evidence="3" key="1">
    <citation type="journal article" date="2013" name="Science">
        <title>Gene transfer from bacteria and archaea facilitated evolution of an extremophilic eukaryote.</title>
        <authorList>
            <person name="Schonknecht G."/>
            <person name="Chen W.H."/>
            <person name="Ternes C.M."/>
            <person name="Barbier G.G."/>
            <person name="Shrestha R.P."/>
            <person name="Stanke M."/>
            <person name="Brautigam A."/>
            <person name="Baker B.J."/>
            <person name="Banfield J.F."/>
            <person name="Garavito R.M."/>
            <person name="Carr K."/>
            <person name="Wilkerson C."/>
            <person name="Rensing S.A."/>
            <person name="Gagneul D."/>
            <person name="Dickenson N.E."/>
            <person name="Oesterhelt C."/>
            <person name="Lercher M.J."/>
            <person name="Weber A.P."/>
        </authorList>
    </citation>
    <scope>NUCLEOTIDE SEQUENCE [LARGE SCALE GENOMIC DNA]</scope>
    <source>
        <strain evidence="3">074W</strain>
    </source>
</reference>
<dbReference type="GO" id="GO:0046982">
    <property type="term" value="F:protein heterodimerization activity"/>
    <property type="evidence" value="ECO:0007669"/>
    <property type="project" value="InterPro"/>
</dbReference>
<dbReference type="RefSeq" id="XP_005702647.1">
    <property type="nucleotide sequence ID" value="XM_005702590.1"/>
</dbReference>